<dbReference type="InterPro" id="IPR006204">
    <property type="entry name" value="GHMP_kinase_N_dom"/>
</dbReference>
<evidence type="ECO:0000256" key="6">
    <source>
        <dbReference type="HAMAP-Rule" id="MF_00061"/>
    </source>
</evidence>
<evidence type="ECO:0000256" key="3">
    <source>
        <dbReference type="ARBA" id="ARBA00022741"/>
    </source>
</evidence>
<keyword evidence="9" id="KW-1185">Reference proteome</keyword>
<protein>
    <recommendedName>
        <fullName evidence="1 6">4-diphosphocytidyl-2-C-methyl-D-erythritol kinase</fullName>
        <shortName evidence="6">CMK</shortName>
        <ecNumber evidence="6">2.7.1.148</ecNumber>
    </recommendedName>
    <alternativeName>
        <fullName evidence="6">4-(cytidine-5'-diphospho)-2-C-methyl-D-erythritol kinase</fullName>
    </alternativeName>
</protein>
<organism evidence="8 9">
    <name type="scientific">Veillonella montpellierensis DNF00314</name>
    <dbReference type="NCBI Taxonomy" id="1401067"/>
    <lineage>
        <taxon>Bacteria</taxon>
        <taxon>Bacillati</taxon>
        <taxon>Bacillota</taxon>
        <taxon>Negativicutes</taxon>
        <taxon>Veillonellales</taxon>
        <taxon>Veillonellaceae</taxon>
        <taxon>Veillonella</taxon>
    </lineage>
</organism>
<dbReference type="SUPFAM" id="SSF55060">
    <property type="entry name" value="GHMP Kinase, C-terminal domain"/>
    <property type="match status" value="1"/>
</dbReference>
<gene>
    <name evidence="6" type="primary">ispE</name>
    <name evidence="8" type="ORF">HMPREF0872_05380</name>
</gene>
<accession>A0A096AKZ7</accession>
<dbReference type="GO" id="GO:0005524">
    <property type="term" value="F:ATP binding"/>
    <property type="evidence" value="ECO:0007669"/>
    <property type="project" value="UniProtKB-UniRule"/>
</dbReference>
<dbReference type="InterPro" id="IPR004424">
    <property type="entry name" value="IspE"/>
</dbReference>
<dbReference type="Gene3D" id="3.30.230.10">
    <property type="match status" value="1"/>
</dbReference>
<sequence>MVLEQLSHSKINVGLAILHKRDDGYHAIDTIFQSIRLGDSIYFARHHSVVFSGMAPELPAYMANMIPYDESNLAMKALRAIQDYTGCQLGAAIHLLKRVPPAAGLGGGSADAAAMLLGLNRFWDLRLTDDELLSIASTLGADVPFLVKGGAARGTSRGDVLETLPLPKAHWLLVVKPTLSVSTAQAYHRFDGASQISTDTIDTVVNHYQNQDFIGAFKASANTFEELLFPIHDELRICKEFFTTRGYDTIMTGSGPTMIVLLDTARDALALQEEVKAANHDWLTLITKTCTEEDLEQS</sequence>
<keyword evidence="3 6" id="KW-0547">Nucleotide-binding</keyword>
<dbReference type="Gene3D" id="3.30.70.890">
    <property type="entry name" value="GHMP kinase, C-terminal domain"/>
    <property type="match status" value="1"/>
</dbReference>
<feature type="binding site" evidence="6">
    <location>
        <begin position="100"/>
        <end position="110"/>
    </location>
    <ligand>
        <name>ATP</name>
        <dbReference type="ChEBI" id="CHEBI:30616"/>
    </ligand>
</feature>
<dbReference type="InterPro" id="IPR036554">
    <property type="entry name" value="GHMP_kinase_C_sf"/>
</dbReference>
<dbReference type="HAMAP" id="MF_00061">
    <property type="entry name" value="IspE"/>
    <property type="match status" value="1"/>
</dbReference>
<dbReference type="eggNOG" id="COG1947">
    <property type="taxonomic scope" value="Bacteria"/>
</dbReference>
<name>A0A096AKZ7_9FIRM</name>
<feature type="active site" evidence="6">
    <location>
        <position position="142"/>
    </location>
</feature>
<dbReference type="PIRSF" id="PIRSF010376">
    <property type="entry name" value="IspE"/>
    <property type="match status" value="1"/>
</dbReference>
<dbReference type="InterPro" id="IPR014721">
    <property type="entry name" value="Ribsml_uS5_D2-typ_fold_subgr"/>
</dbReference>
<keyword evidence="2 6" id="KW-0808">Transferase</keyword>
<evidence type="ECO:0000256" key="5">
    <source>
        <dbReference type="ARBA" id="ARBA00022840"/>
    </source>
</evidence>
<dbReference type="InterPro" id="IPR020568">
    <property type="entry name" value="Ribosomal_Su5_D2-typ_SF"/>
</dbReference>
<proteinExistence type="inferred from homology"/>
<keyword evidence="6" id="KW-0414">Isoprene biosynthesis</keyword>
<dbReference type="AlphaFoldDB" id="A0A096AKZ7"/>
<comment type="catalytic activity">
    <reaction evidence="6">
        <text>4-CDP-2-C-methyl-D-erythritol + ATP = 4-CDP-2-C-methyl-D-erythritol 2-phosphate + ADP + H(+)</text>
        <dbReference type="Rhea" id="RHEA:18437"/>
        <dbReference type="ChEBI" id="CHEBI:15378"/>
        <dbReference type="ChEBI" id="CHEBI:30616"/>
        <dbReference type="ChEBI" id="CHEBI:57823"/>
        <dbReference type="ChEBI" id="CHEBI:57919"/>
        <dbReference type="ChEBI" id="CHEBI:456216"/>
        <dbReference type="EC" id="2.7.1.148"/>
    </reaction>
</comment>
<dbReference type="PANTHER" id="PTHR43527">
    <property type="entry name" value="4-DIPHOSPHOCYTIDYL-2-C-METHYL-D-ERYTHRITOL KINASE, CHLOROPLASTIC"/>
    <property type="match status" value="1"/>
</dbReference>
<comment type="caution">
    <text evidence="8">The sequence shown here is derived from an EMBL/GenBank/DDBJ whole genome shotgun (WGS) entry which is preliminary data.</text>
</comment>
<evidence type="ECO:0000256" key="4">
    <source>
        <dbReference type="ARBA" id="ARBA00022777"/>
    </source>
</evidence>
<dbReference type="EMBL" id="JRNT01000014">
    <property type="protein sequence ID" value="KGF47281.1"/>
    <property type="molecule type" value="Genomic_DNA"/>
</dbReference>
<evidence type="ECO:0000313" key="9">
    <source>
        <dbReference type="Proteomes" id="UP000029628"/>
    </source>
</evidence>
<keyword evidence="5 6" id="KW-0067">ATP-binding</keyword>
<keyword evidence="4 6" id="KW-0418">Kinase</keyword>
<dbReference type="SUPFAM" id="SSF54211">
    <property type="entry name" value="Ribosomal protein S5 domain 2-like"/>
    <property type="match status" value="1"/>
</dbReference>
<comment type="similarity">
    <text evidence="6">Belongs to the GHMP kinase family. IspE subfamily.</text>
</comment>
<dbReference type="UniPathway" id="UPA00056">
    <property type="reaction ID" value="UER00094"/>
</dbReference>
<feature type="active site" evidence="6">
    <location>
        <position position="10"/>
    </location>
</feature>
<evidence type="ECO:0000259" key="7">
    <source>
        <dbReference type="Pfam" id="PF00288"/>
    </source>
</evidence>
<evidence type="ECO:0000256" key="2">
    <source>
        <dbReference type="ARBA" id="ARBA00022679"/>
    </source>
</evidence>
<dbReference type="GO" id="GO:0050515">
    <property type="term" value="F:4-(cytidine 5'-diphospho)-2-C-methyl-D-erythritol kinase activity"/>
    <property type="evidence" value="ECO:0007669"/>
    <property type="project" value="UniProtKB-UniRule"/>
</dbReference>
<feature type="domain" description="GHMP kinase N-terminal" evidence="7">
    <location>
        <begin position="72"/>
        <end position="150"/>
    </location>
</feature>
<dbReference type="GO" id="GO:0019288">
    <property type="term" value="P:isopentenyl diphosphate biosynthetic process, methylerythritol 4-phosphate pathway"/>
    <property type="evidence" value="ECO:0007669"/>
    <property type="project" value="UniProtKB-UniRule"/>
</dbReference>
<evidence type="ECO:0000256" key="1">
    <source>
        <dbReference type="ARBA" id="ARBA00017473"/>
    </source>
</evidence>
<dbReference type="Pfam" id="PF00288">
    <property type="entry name" value="GHMP_kinases_N"/>
    <property type="match status" value="1"/>
</dbReference>
<comment type="function">
    <text evidence="6">Catalyzes the phosphorylation of the position 2 hydroxy group of 4-diphosphocytidyl-2C-methyl-D-erythritol.</text>
</comment>
<dbReference type="EC" id="2.7.1.148" evidence="6"/>
<comment type="pathway">
    <text evidence="6">Isoprenoid biosynthesis; isopentenyl diphosphate biosynthesis via DXP pathway; isopentenyl diphosphate from 1-deoxy-D-xylulose 5-phosphate: step 3/6.</text>
</comment>
<reference evidence="8 9" key="1">
    <citation type="submission" date="2014-07" db="EMBL/GenBank/DDBJ databases">
        <authorList>
            <person name="McCorrison J."/>
            <person name="Sanka R."/>
            <person name="Torralba M."/>
            <person name="Gillis M."/>
            <person name="Haft D.H."/>
            <person name="Methe B."/>
            <person name="Sutton G."/>
            <person name="Nelson K.E."/>
        </authorList>
    </citation>
    <scope>NUCLEOTIDE SEQUENCE [LARGE SCALE GENOMIC DNA]</scope>
    <source>
        <strain evidence="8 9">DNF00314</strain>
    </source>
</reference>
<dbReference type="Proteomes" id="UP000029628">
    <property type="component" value="Unassembled WGS sequence"/>
</dbReference>
<dbReference type="NCBIfam" id="TIGR00154">
    <property type="entry name" value="ispE"/>
    <property type="match status" value="1"/>
</dbReference>
<dbReference type="GO" id="GO:0016114">
    <property type="term" value="P:terpenoid biosynthetic process"/>
    <property type="evidence" value="ECO:0007669"/>
    <property type="project" value="UniProtKB-UniRule"/>
</dbReference>
<evidence type="ECO:0000313" key="8">
    <source>
        <dbReference type="EMBL" id="KGF47281.1"/>
    </source>
</evidence>
<dbReference type="PANTHER" id="PTHR43527:SF2">
    <property type="entry name" value="4-DIPHOSPHOCYTIDYL-2-C-METHYL-D-ERYTHRITOL KINASE, CHLOROPLASTIC"/>
    <property type="match status" value="1"/>
</dbReference>